<proteinExistence type="predicted"/>
<evidence type="ECO:0000256" key="1">
    <source>
        <dbReference type="SAM" id="MobiDB-lite"/>
    </source>
</evidence>
<dbReference type="EMBL" id="LR796473">
    <property type="protein sequence ID" value="CAB4146811.1"/>
    <property type="molecule type" value="Genomic_DNA"/>
</dbReference>
<sequence>MATLRTLTEDRHSLPAGSTPTRERPVVKGVKVLGKTSRNGRNYPDSVMRKALEKYDGVMVNIDHPKGEGPIKYEARFGRLRNPRMGRDGIYADLHYNPKHPLAEGFAWFAAEDPGAVGLSHNAQARTKMREGVEEVEEIVKVDSVDLVAEPASTAGLLESFSRVSKRLEGGSMHGNDNDNGDKIVLKPSVRLEIEKADMPGAIKGPGLFDKERDDMEAEGDYENSPKDQIADVLNDDSLDTDAKINKLLAMMAAATGEQEEPDDEMAEKEGMHMMDGEDYPNDDEPNAKKKVAMAEESLRRVAGHPSLRKLLEEVDAYRARDRREYALAQARKACNESSLPGYSITEAFLGILADTNTKAWKSIIEDRRRVIFKGEKPLSAMNHDGRLTVDSLVKSLRS</sequence>
<evidence type="ECO:0000313" key="3">
    <source>
        <dbReference type="EMBL" id="CAB4164152.1"/>
    </source>
</evidence>
<evidence type="ECO:0000313" key="5">
    <source>
        <dbReference type="EMBL" id="CAB4187576.1"/>
    </source>
</evidence>
<evidence type="ECO:0000313" key="2">
    <source>
        <dbReference type="EMBL" id="CAB4146811.1"/>
    </source>
</evidence>
<name>A0A6J5Q5H0_9CAUD</name>
<organism evidence="4">
    <name type="scientific">uncultured Caudovirales phage</name>
    <dbReference type="NCBI Taxonomy" id="2100421"/>
    <lineage>
        <taxon>Viruses</taxon>
        <taxon>Duplodnaviria</taxon>
        <taxon>Heunggongvirae</taxon>
        <taxon>Uroviricota</taxon>
        <taxon>Caudoviricetes</taxon>
        <taxon>Peduoviridae</taxon>
        <taxon>Maltschvirus</taxon>
        <taxon>Maltschvirus maltsch</taxon>
    </lineage>
</organism>
<dbReference type="EMBL" id="LR797104">
    <property type="protein sequence ID" value="CAB4187576.1"/>
    <property type="molecule type" value="Genomic_DNA"/>
</dbReference>
<accession>A0A6J5Q5H0</accession>
<reference evidence="4" key="1">
    <citation type="submission" date="2020-05" db="EMBL/GenBank/DDBJ databases">
        <authorList>
            <person name="Chiriac C."/>
            <person name="Salcher M."/>
            <person name="Ghai R."/>
            <person name="Kavagutti S V."/>
        </authorList>
    </citation>
    <scope>NUCLEOTIDE SEQUENCE</scope>
</reference>
<dbReference type="EMBL" id="LR796951">
    <property type="protein sequence ID" value="CAB4177596.1"/>
    <property type="molecule type" value="Genomic_DNA"/>
</dbReference>
<feature type="region of interest" description="Disordered" evidence="1">
    <location>
        <begin position="1"/>
        <end position="23"/>
    </location>
</feature>
<gene>
    <name evidence="4" type="ORF">UFOVP1003_17</name>
    <name evidence="5" type="ORF">UFOVP1153_33</name>
    <name evidence="2" type="ORF">UFOVP493_33</name>
    <name evidence="3" type="ORF">UFOVP829_1</name>
</gene>
<evidence type="ECO:0000313" key="4">
    <source>
        <dbReference type="EMBL" id="CAB4177596.1"/>
    </source>
</evidence>
<dbReference type="EMBL" id="LR796764">
    <property type="protein sequence ID" value="CAB4164152.1"/>
    <property type="molecule type" value="Genomic_DNA"/>
</dbReference>
<protein>
    <submittedName>
        <fullName evidence="4">Uncharacterized protein</fullName>
    </submittedName>
</protein>